<keyword evidence="2 5" id="KW-0479">Metal-binding</keyword>
<evidence type="ECO:0000256" key="1">
    <source>
        <dbReference type="ARBA" id="ARBA00001971"/>
    </source>
</evidence>
<keyword evidence="7" id="KW-0472">Membrane</keyword>
<dbReference type="GO" id="GO:0016705">
    <property type="term" value="F:oxidoreductase activity, acting on paired donors, with incorporation or reduction of molecular oxygen"/>
    <property type="evidence" value="ECO:0007669"/>
    <property type="project" value="InterPro"/>
</dbReference>
<evidence type="ECO:0008006" key="10">
    <source>
        <dbReference type="Google" id="ProtNLM"/>
    </source>
</evidence>
<dbReference type="PANTHER" id="PTHR24305:SF190">
    <property type="entry name" value="P450, PUTATIVE (EUROFUNG)-RELATED"/>
    <property type="match status" value="1"/>
</dbReference>
<gene>
    <name evidence="8" type="ORF">HMPREF1541_03184</name>
</gene>
<dbReference type="InParanoid" id="W2RZX2"/>
<dbReference type="Proteomes" id="UP000030752">
    <property type="component" value="Unassembled WGS sequence"/>
</dbReference>
<protein>
    <recommendedName>
        <fullName evidence="10">Cytochrome P450 oxidoreductase</fullName>
    </recommendedName>
</protein>
<sequence length="542" mass="62124">MLLSPVFSSSNLVLGIEVLFPAFVLYCLGCAIYNRYFHPYKDFPGPFWASITPLWYWRAVRYARGQDHQLPIHKKYGPFVRVSPDQVQIMDPAAIETIYGPKNVFIKSAFYEGFNPKISPRRGNFEEADERRHTLRRRIVAPLYTQASILEFEPCVDRLISIFYHKMESFATTHESFDMAVWLRKYTFDVIGEIFYGRSGGFGFMRDDIDYNNWCHLMDVMPGAASSVSYVPWGFQTLYFMSEMIFPSTRAGAVGFFDVIKQAKIAVQQRLDDMRSGNHKTRHDMLSKLIGLVNDDPDPKVHWTIKDVAAEIWTMIWAGSDTTAIALTSIFYHLHRYPAVLKKLRDEIDGAFDTGALSYPLRFQDCIKLPYLHAVVREAMRVHPSLGTGLPRIVPPGGATICGRYFPGGHGVIMNQCAVHFDKGVFGEDAEEFNPERWIRDGEKHAGYMERHILQFGYGPRICIGKHITNVEMYKLLPTILRDFAFEGVGLSERGELKQWDVCQGWFHQQRNVDVKVKRRKDRAAGVVLELGDWGVSKLEKA</sequence>
<accession>W2RZX2</accession>
<keyword evidence="7" id="KW-0812">Transmembrane</keyword>
<comment type="similarity">
    <text evidence="6">Belongs to the cytochrome P450 family.</text>
</comment>
<evidence type="ECO:0000256" key="7">
    <source>
        <dbReference type="SAM" id="Phobius"/>
    </source>
</evidence>
<dbReference type="GO" id="GO:0020037">
    <property type="term" value="F:heme binding"/>
    <property type="evidence" value="ECO:0007669"/>
    <property type="project" value="InterPro"/>
</dbReference>
<evidence type="ECO:0000313" key="8">
    <source>
        <dbReference type="EMBL" id="ETN41249.1"/>
    </source>
</evidence>
<dbReference type="OrthoDB" id="3934656at2759"/>
<dbReference type="RefSeq" id="XP_008715758.1">
    <property type="nucleotide sequence ID" value="XM_008717536.1"/>
</dbReference>
<reference evidence="8 9" key="1">
    <citation type="submission" date="2013-03" db="EMBL/GenBank/DDBJ databases">
        <title>The Genome Sequence of Phialophora europaea CBS 101466.</title>
        <authorList>
            <consortium name="The Broad Institute Genomics Platform"/>
            <person name="Cuomo C."/>
            <person name="de Hoog S."/>
            <person name="Gorbushina A."/>
            <person name="Walker B."/>
            <person name="Young S.K."/>
            <person name="Zeng Q."/>
            <person name="Gargeya S."/>
            <person name="Fitzgerald M."/>
            <person name="Haas B."/>
            <person name="Abouelleil A."/>
            <person name="Allen A.W."/>
            <person name="Alvarado L."/>
            <person name="Arachchi H.M."/>
            <person name="Berlin A.M."/>
            <person name="Chapman S.B."/>
            <person name="Gainer-Dewar J."/>
            <person name="Goldberg J."/>
            <person name="Griggs A."/>
            <person name="Gujja S."/>
            <person name="Hansen M."/>
            <person name="Howarth C."/>
            <person name="Imamovic A."/>
            <person name="Ireland A."/>
            <person name="Larimer J."/>
            <person name="McCowan C."/>
            <person name="Murphy C."/>
            <person name="Pearson M."/>
            <person name="Poon T.W."/>
            <person name="Priest M."/>
            <person name="Roberts A."/>
            <person name="Saif S."/>
            <person name="Shea T."/>
            <person name="Sisk P."/>
            <person name="Sykes S."/>
            <person name="Wortman J."/>
            <person name="Nusbaum C."/>
            <person name="Birren B."/>
        </authorList>
    </citation>
    <scope>NUCLEOTIDE SEQUENCE [LARGE SCALE GENOMIC DNA]</scope>
    <source>
        <strain evidence="8 9">CBS 101466</strain>
    </source>
</reference>
<evidence type="ECO:0000256" key="5">
    <source>
        <dbReference type="PIRSR" id="PIRSR602401-1"/>
    </source>
</evidence>
<keyword evidence="9" id="KW-1185">Reference proteome</keyword>
<dbReference type="InterPro" id="IPR001128">
    <property type="entry name" value="Cyt_P450"/>
</dbReference>
<dbReference type="CDD" id="cd11060">
    <property type="entry name" value="CYP57A1-like"/>
    <property type="match status" value="1"/>
</dbReference>
<keyword evidence="5 6" id="KW-0349">Heme</keyword>
<dbReference type="InterPro" id="IPR036396">
    <property type="entry name" value="Cyt_P450_sf"/>
</dbReference>
<evidence type="ECO:0000256" key="2">
    <source>
        <dbReference type="ARBA" id="ARBA00022723"/>
    </source>
</evidence>
<dbReference type="PRINTS" id="PR00385">
    <property type="entry name" value="P450"/>
</dbReference>
<dbReference type="InterPro" id="IPR002401">
    <property type="entry name" value="Cyt_P450_E_grp-I"/>
</dbReference>
<keyword evidence="7" id="KW-1133">Transmembrane helix</keyword>
<dbReference type="GeneID" id="19970523"/>
<evidence type="ECO:0000256" key="4">
    <source>
        <dbReference type="ARBA" id="ARBA00023004"/>
    </source>
</evidence>
<dbReference type="eggNOG" id="KOG0158">
    <property type="taxonomic scope" value="Eukaryota"/>
</dbReference>
<dbReference type="STRING" id="1220924.W2RZX2"/>
<feature type="transmembrane region" description="Helical" evidence="7">
    <location>
        <begin position="12"/>
        <end position="33"/>
    </location>
</feature>
<dbReference type="EMBL" id="KB822719">
    <property type="protein sequence ID" value="ETN41249.1"/>
    <property type="molecule type" value="Genomic_DNA"/>
</dbReference>
<name>W2RZX2_CYPE1</name>
<dbReference type="SUPFAM" id="SSF48264">
    <property type="entry name" value="Cytochrome P450"/>
    <property type="match status" value="1"/>
</dbReference>
<evidence type="ECO:0000256" key="3">
    <source>
        <dbReference type="ARBA" id="ARBA00023002"/>
    </source>
</evidence>
<dbReference type="Pfam" id="PF00067">
    <property type="entry name" value="p450"/>
    <property type="match status" value="1"/>
</dbReference>
<feature type="binding site" description="axial binding residue" evidence="5">
    <location>
        <position position="463"/>
    </location>
    <ligand>
        <name>heme</name>
        <dbReference type="ChEBI" id="CHEBI:30413"/>
    </ligand>
    <ligandPart>
        <name>Fe</name>
        <dbReference type="ChEBI" id="CHEBI:18248"/>
    </ligandPart>
</feature>
<proteinExistence type="inferred from homology"/>
<keyword evidence="6" id="KW-0503">Monooxygenase</keyword>
<dbReference type="GO" id="GO:0004497">
    <property type="term" value="F:monooxygenase activity"/>
    <property type="evidence" value="ECO:0007669"/>
    <property type="project" value="UniProtKB-KW"/>
</dbReference>
<comment type="cofactor">
    <cofactor evidence="1 5">
        <name>heme</name>
        <dbReference type="ChEBI" id="CHEBI:30413"/>
    </cofactor>
</comment>
<dbReference type="PROSITE" id="PS00086">
    <property type="entry name" value="CYTOCHROME_P450"/>
    <property type="match status" value="1"/>
</dbReference>
<organism evidence="8 9">
    <name type="scientific">Cyphellophora europaea (strain CBS 101466)</name>
    <name type="common">Phialophora europaea</name>
    <dbReference type="NCBI Taxonomy" id="1220924"/>
    <lineage>
        <taxon>Eukaryota</taxon>
        <taxon>Fungi</taxon>
        <taxon>Dikarya</taxon>
        <taxon>Ascomycota</taxon>
        <taxon>Pezizomycotina</taxon>
        <taxon>Eurotiomycetes</taxon>
        <taxon>Chaetothyriomycetidae</taxon>
        <taxon>Chaetothyriales</taxon>
        <taxon>Cyphellophoraceae</taxon>
        <taxon>Cyphellophora</taxon>
    </lineage>
</organism>
<dbReference type="PANTHER" id="PTHR24305">
    <property type="entry name" value="CYTOCHROME P450"/>
    <property type="match status" value="1"/>
</dbReference>
<dbReference type="InterPro" id="IPR050121">
    <property type="entry name" value="Cytochrome_P450_monoxygenase"/>
</dbReference>
<dbReference type="Gene3D" id="1.10.630.10">
    <property type="entry name" value="Cytochrome P450"/>
    <property type="match status" value="1"/>
</dbReference>
<keyword evidence="4 5" id="KW-0408">Iron</keyword>
<dbReference type="HOGENOM" id="CLU_001570_14_0_1"/>
<evidence type="ECO:0000256" key="6">
    <source>
        <dbReference type="RuleBase" id="RU000461"/>
    </source>
</evidence>
<keyword evidence="3 6" id="KW-0560">Oxidoreductase</keyword>
<dbReference type="InterPro" id="IPR017972">
    <property type="entry name" value="Cyt_P450_CS"/>
</dbReference>
<dbReference type="PRINTS" id="PR00463">
    <property type="entry name" value="EP450I"/>
</dbReference>
<evidence type="ECO:0000313" key="9">
    <source>
        <dbReference type="Proteomes" id="UP000030752"/>
    </source>
</evidence>
<dbReference type="GO" id="GO:0005506">
    <property type="term" value="F:iron ion binding"/>
    <property type="evidence" value="ECO:0007669"/>
    <property type="project" value="InterPro"/>
</dbReference>
<dbReference type="VEuPathDB" id="FungiDB:HMPREF1541_03184"/>
<dbReference type="AlphaFoldDB" id="W2RZX2"/>